<evidence type="ECO:0000313" key="8">
    <source>
        <dbReference type="EMBL" id="ACZ28663.1"/>
    </source>
</evidence>
<proteinExistence type="predicted"/>
<sequence length="428" mass="47543">MRSVRRSLNILDDPAVTAYLQNLGERLISQVDGHEQKVTFFLINDPSINAFAGPGGYIGIHAGLILSARTEGELVSVLAHELSHVVQRHLVRSFEAGQRVEIATIAAMIAAILIGSQNPQAGEAVLTGAMAGSVQQQLSYSRMHEQEADRVGITMMSRAGFDPRQMVSFFETLQSANRYAGLRALELLQTHPLTLSRIADARNRAEQIATGSKGDNLTFQLIKARVRVLSGDSIYLQRQKAADEIPQAAIQYRQALNWLSEKQYDKARNAIRQLLKNDSQRVLYHLTAAEIELAADKPQAAHKVLASALILFPNNLPLTEMLAETLLKEGNVTEASALLEQQLRYQPERRLYTLHFQAAKTARRYADAYQSLAELQYIDGNTVQAITYLKQAIEQGTKSQYEQLAMQARLAAWKKEVQTAQADGSKKH</sequence>
<keyword evidence="3" id="KW-0479">Metal-binding</keyword>
<evidence type="ECO:0000256" key="1">
    <source>
        <dbReference type="ARBA" id="ARBA00001947"/>
    </source>
</evidence>
<dbReference type="InterPro" id="IPR019734">
    <property type="entry name" value="TPR_rpt"/>
</dbReference>
<keyword evidence="5" id="KW-0862">Zinc</keyword>
<evidence type="ECO:0000256" key="6">
    <source>
        <dbReference type="ARBA" id="ARBA00023049"/>
    </source>
</evidence>
<evidence type="ECO:0000256" key="2">
    <source>
        <dbReference type="ARBA" id="ARBA00022670"/>
    </source>
</evidence>
<dbReference type="EMBL" id="GU191803">
    <property type="protein sequence ID" value="ACZ28663.1"/>
    <property type="molecule type" value="Genomic_DNA"/>
</dbReference>
<dbReference type="PANTHER" id="PTHR22726">
    <property type="entry name" value="METALLOENDOPEPTIDASE OMA1"/>
    <property type="match status" value="1"/>
</dbReference>
<dbReference type="InterPro" id="IPR011990">
    <property type="entry name" value="TPR-like_helical_dom_sf"/>
</dbReference>
<dbReference type="Gene3D" id="1.25.40.10">
    <property type="entry name" value="Tetratricopeptide repeat domain"/>
    <property type="match status" value="1"/>
</dbReference>
<dbReference type="InterPro" id="IPR051156">
    <property type="entry name" value="Mito/Outer_Membr_Metalloprot"/>
</dbReference>
<dbReference type="AlphaFoldDB" id="E3T351"/>
<keyword evidence="4" id="KW-0378">Hydrolase</keyword>
<dbReference type="Gene3D" id="3.30.2010.10">
    <property type="entry name" value="Metalloproteases ('zincins'), catalytic domain"/>
    <property type="match status" value="1"/>
</dbReference>
<dbReference type="Pfam" id="PF14559">
    <property type="entry name" value="TPR_19"/>
    <property type="match status" value="1"/>
</dbReference>
<keyword evidence="2" id="KW-0645">Protease</keyword>
<evidence type="ECO:0000256" key="3">
    <source>
        <dbReference type="ARBA" id="ARBA00022723"/>
    </source>
</evidence>
<dbReference type="PANTHER" id="PTHR22726:SF1">
    <property type="entry name" value="METALLOENDOPEPTIDASE OMA1, MITOCHONDRIAL"/>
    <property type="match status" value="1"/>
</dbReference>
<comment type="cofactor">
    <cofactor evidence="1">
        <name>Zn(2+)</name>
        <dbReference type="ChEBI" id="CHEBI:29105"/>
    </cofactor>
</comment>
<evidence type="ECO:0000256" key="5">
    <source>
        <dbReference type="ARBA" id="ARBA00022833"/>
    </source>
</evidence>
<evidence type="ECO:0000256" key="4">
    <source>
        <dbReference type="ARBA" id="ARBA00022801"/>
    </source>
</evidence>
<dbReference type="GO" id="GO:0004222">
    <property type="term" value="F:metalloendopeptidase activity"/>
    <property type="evidence" value="ECO:0007669"/>
    <property type="project" value="InterPro"/>
</dbReference>
<dbReference type="SMART" id="SM00028">
    <property type="entry name" value="TPR"/>
    <property type="match status" value="4"/>
</dbReference>
<accession>E3T351</accession>
<protein>
    <submittedName>
        <fullName evidence="8">Peptidase M48 family</fullName>
    </submittedName>
</protein>
<name>E3T351_9ZZZZ</name>
<dbReference type="GO" id="GO:0046872">
    <property type="term" value="F:metal ion binding"/>
    <property type="evidence" value="ECO:0007669"/>
    <property type="project" value="UniProtKB-KW"/>
</dbReference>
<feature type="domain" description="Peptidase M48" evidence="7">
    <location>
        <begin position="15"/>
        <end position="204"/>
    </location>
</feature>
<dbReference type="SUPFAM" id="SSF48452">
    <property type="entry name" value="TPR-like"/>
    <property type="match status" value="1"/>
</dbReference>
<reference evidence="8" key="1">
    <citation type="journal article" date="2011" name="ISME J.">
        <title>Comparative metagenomics of microbial communities inhabiting deep-sea hydrothermal vent chimneys with contrasting chemistries.</title>
        <authorList>
            <person name="Xie W."/>
            <person name="Wang F."/>
            <person name="Guo L."/>
            <person name="Chen Z."/>
            <person name="Sievert S.M."/>
            <person name="Meng J."/>
            <person name="Huang G."/>
            <person name="Li Y."/>
            <person name="Yan Q."/>
            <person name="Wu S."/>
            <person name="Wang X."/>
            <person name="Chen S."/>
            <person name="He G."/>
            <person name="Xiao X."/>
            <person name="Xu A."/>
        </authorList>
    </citation>
    <scope>NUCLEOTIDE SEQUENCE</scope>
</reference>
<dbReference type="GO" id="GO:0016020">
    <property type="term" value="C:membrane"/>
    <property type="evidence" value="ECO:0007669"/>
    <property type="project" value="TreeGrafter"/>
</dbReference>
<dbReference type="GO" id="GO:0051603">
    <property type="term" value="P:proteolysis involved in protein catabolic process"/>
    <property type="evidence" value="ECO:0007669"/>
    <property type="project" value="TreeGrafter"/>
</dbReference>
<dbReference type="InterPro" id="IPR001915">
    <property type="entry name" value="Peptidase_M48"/>
</dbReference>
<evidence type="ECO:0000259" key="7">
    <source>
        <dbReference type="Pfam" id="PF01435"/>
    </source>
</evidence>
<keyword evidence="6" id="KW-0482">Metalloprotease</keyword>
<organism evidence="8">
    <name type="scientific">uncultured organism</name>
    <dbReference type="NCBI Taxonomy" id="155900"/>
    <lineage>
        <taxon>unclassified sequences</taxon>
        <taxon>environmental samples</taxon>
    </lineage>
</organism>
<dbReference type="Pfam" id="PF01435">
    <property type="entry name" value="Peptidase_M48"/>
    <property type="match status" value="1"/>
</dbReference>